<dbReference type="Ensembl" id="ENST00000615157.1">
    <property type="protein sequence ID" value="ENSP00000483993.1"/>
    <property type="gene ID" value="ENSG00000278401.1"/>
</dbReference>
<evidence type="ECO:0000313" key="3">
    <source>
        <dbReference type="Proteomes" id="UP000005640"/>
    </source>
</evidence>
<dbReference type="PAN-GO" id="A0A0G2JPN4">
    <property type="GO annotations" value="0 GO annotations based on evolutionary models"/>
</dbReference>
<name>A0A0G2JPN4_HUMAN</name>
<evidence type="ECO:0000256" key="1">
    <source>
        <dbReference type="SAM" id="MobiDB-lite"/>
    </source>
</evidence>
<sequence length="36" mass="3962">QVAFGQDYCTTVPSPEYYSKTQSEHSIPANSLKPST</sequence>
<dbReference type="Proteomes" id="UP000005640">
    <property type="component" value="Unplaced"/>
</dbReference>
<organism evidence="2 3">
    <name type="scientific">Homo sapiens</name>
    <name type="common">Human</name>
    <dbReference type="NCBI Taxonomy" id="9606"/>
    <lineage>
        <taxon>Eukaryota</taxon>
        <taxon>Metazoa</taxon>
        <taxon>Chordata</taxon>
        <taxon>Craniata</taxon>
        <taxon>Vertebrata</taxon>
        <taxon>Euteleostomi</taxon>
        <taxon>Mammalia</taxon>
        <taxon>Eutheria</taxon>
        <taxon>Euarchontoglires</taxon>
        <taxon>Primates</taxon>
        <taxon>Haplorrhini</taxon>
        <taxon>Catarrhini</taxon>
        <taxon>Hominidae</taxon>
        <taxon>Homo</taxon>
    </lineage>
</organism>
<reference evidence="2" key="1">
    <citation type="submission" date="2025-08" db="UniProtKB">
        <authorList>
            <consortium name="Ensembl"/>
        </authorList>
    </citation>
    <scope>IDENTIFICATION</scope>
</reference>
<reference evidence="2" key="2">
    <citation type="submission" date="2025-09" db="UniProtKB">
        <authorList>
            <consortium name="Ensembl"/>
        </authorList>
    </citation>
    <scope>IDENTIFICATION</scope>
</reference>
<dbReference type="AlphaFoldDB" id="A0A0G2JPN4"/>
<keyword evidence="3" id="KW-1185">Reference proteome</keyword>
<evidence type="ECO:0000313" key="2">
    <source>
        <dbReference type="Ensembl" id="ENSP00000483993.1"/>
    </source>
</evidence>
<dbReference type="BioMuta" id="ENSG00000278401"/>
<accession>A0A0G2JPN4</accession>
<protein>
    <submittedName>
        <fullName evidence="2">Uncharacterized protein</fullName>
    </submittedName>
</protein>
<proteinExistence type="predicted"/>
<dbReference type="InParanoid" id="A0A0G2JPN4"/>
<feature type="region of interest" description="Disordered" evidence="1">
    <location>
        <begin position="15"/>
        <end position="36"/>
    </location>
</feature>